<dbReference type="Pfam" id="PF10309">
    <property type="entry name" value="NCBP3"/>
    <property type="match status" value="1"/>
</dbReference>
<dbReference type="EMBL" id="CAJVRL010000089">
    <property type="protein sequence ID" value="CAG8959157.1"/>
    <property type="molecule type" value="Genomic_DNA"/>
</dbReference>
<proteinExistence type="predicted"/>
<feature type="region of interest" description="Disordered" evidence="1">
    <location>
        <begin position="421"/>
        <end position="441"/>
    </location>
</feature>
<organism evidence="2 3">
    <name type="scientific">Hymenoscyphus fraxineus</name>
    <dbReference type="NCBI Taxonomy" id="746836"/>
    <lineage>
        <taxon>Eukaryota</taxon>
        <taxon>Fungi</taxon>
        <taxon>Dikarya</taxon>
        <taxon>Ascomycota</taxon>
        <taxon>Pezizomycotina</taxon>
        <taxon>Leotiomycetes</taxon>
        <taxon>Helotiales</taxon>
        <taxon>Helotiaceae</taxon>
        <taxon>Hymenoscyphus</taxon>
    </lineage>
</organism>
<name>A0A9N9L908_9HELO</name>
<accession>A0A9N9L908</accession>
<dbReference type="InterPro" id="IPR019416">
    <property type="entry name" value="NCBP3"/>
</dbReference>
<feature type="compositionally biased region" description="Basic and acidic residues" evidence="1">
    <location>
        <begin position="187"/>
        <end position="213"/>
    </location>
</feature>
<comment type="caution">
    <text evidence="2">The sequence shown here is derived from an EMBL/GenBank/DDBJ whole genome shotgun (WGS) entry which is preliminary data.</text>
</comment>
<feature type="region of interest" description="Disordered" evidence="1">
    <location>
        <begin position="174"/>
        <end position="213"/>
    </location>
</feature>
<dbReference type="AlphaFoldDB" id="A0A9N9L908"/>
<dbReference type="GO" id="GO:0000340">
    <property type="term" value="F:RNA 7-methylguanosine cap binding"/>
    <property type="evidence" value="ECO:0007669"/>
    <property type="project" value="InterPro"/>
</dbReference>
<dbReference type="PANTHER" id="PTHR16291">
    <property type="entry name" value="NUCLEAR CAP-BINDING PROTEIN SUBUNIT 3"/>
    <property type="match status" value="1"/>
</dbReference>
<dbReference type="GO" id="GO:0003729">
    <property type="term" value="F:mRNA binding"/>
    <property type="evidence" value="ECO:0007669"/>
    <property type="project" value="InterPro"/>
</dbReference>
<gene>
    <name evidence="2" type="ORF">HYFRA_00013021</name>
</gene>
<sequence length="441" mass="49138">MAHDMDIDMDLDIGVSADDFAVPEVDDIQIDSNRQSETPILNAPDTQTDPASLELVLNKVHIRGLDNLNTGHVRAFAAEHYTGSKPEHVEWIDDSSANLVYESEGVALEALKAFIEVDVTDVTLIPLLQSVAAKRLSTQPQASLEVRRAVVGDRKQPRARERSRFYLFNPEYDPAERRKRGGNGGKRYRDREDGGYQSQRYDDREQRNRVRGDEEAGFDASLYDDDDAALARRAARRREYSISSSDSQERRVRSRGAAGKELFPSDEGRNNGRLRDRSASPLRDDSRDRRDDRDRYIRKPRAAAENRLKAEVIKAKLREAAPAKELFPQKVNASHRRSSAFDAADETADLFASKMAVPLVDGPSDGRLNSTSSTWDNITGFSIRGASKAPAVPGFSIKGAAGGQVKELFPAHFGDNTGKELFSGGLEGRGRRRQKAEDLFY</sequence>
<dbReference type="PANTHER" id="PTHR16291:SF0">
    <property type="entry name" value="NUCLEAR CAP-BINDING PROTEIN SUBUNIT 3"/>
    <property type="match status" value="1"/>
</dbReference>
<dbReference type="OrthoDB" id="422106at2759"/>
<dbReference type="Proteomes" id="UP000696280">
    <property type="component" value="Unassembled WGS sequence"/>
</dbReference>
<evidence type="ECO:0000256" key="1">
    <source>
        <dbReference type="SAM" id="MobiDB-lite"/>
    </source>
</evidence>
<reference evidence="2" key="1">
    <citation type="submission" date="2021-07" db="EMBL/GenBank/DDBJ databases">
        <authorList>
            <person name="Durling M."/>
        </authorList>
    </citation>
    <scope>NUCLEOTIDE SEQUENCE</scope>
</reference>
<feature type="region of interest" description="Disordered" evidence="1">
    <location>
        <begin position="236"/>
        <end position="300"/>
    </location>
</feature>
<feature type="compositionally biased region" description="Basic and acidic residues" evidence="1">
    <location>
        <begin position="266"/>
        <end position="300"/>
    </location>
</feature>
<protein>
    <submittedName>
        <fullName evidence="2">Uncharacterized protein</fullName>
    </submittedName>
</protein>
<keyword evidence="3" id="KW-1185">Reference proteome</keyword>
<evidence type="ECO:0000313" key="3">
    <source>
        <dbReference type="Proteomes" id="UP000696280"/>
    </source>
</evidence>
<evidence type="ECO:0000313" key="2">
    <source>
        <dbReference type="EMBL" id="CAG8959157.1"/>
    </source>
</evidence>
<dbReference type="GO" id="GO:0005634">
    <property type="term" value="C:nucleus"/>
    <property type="evidence" value="ECO:0007669"/>
    <property type="project" value="TreeGrafter"/>
</dbReference>